<dbReference type="PANTHER" id="PTHR43776:SF7">
    <property type="entry name" value="D,D-DIPEPTIDE TRANSPORT ATP-BINDING PROTEIN DDPF-RELATED"/>
    <property type="match status" value="1"/>
</dbReference>
<dbReference type="CDD" id="cd03257">
    <property type="entry name" value="ABC_NikE_OppD_transporters"/>
    <property type="match status" value="1"/>
</dbReference>
<organism evidence="6 7">
    <name type="scientific">Bifidobacterium crudilactis</name>
    <dbReference type="NCBI Taxonomy" id="327277"/>
    <lineage>
        <taxon>Bacteria</taxon>
        <taxon>Bacillati</taxon>
        <taxon>Actinomycetota</taxon>
        <taxon>Actinomycetes</taxon>
        <taxon>Bifidobacteriales</taxon>
        <taxon>Bifidobacteriaceae</taxon>
        <taxon>Bifidobacterium</taxon>
    </lineage>
</organism>
<evidence type="ECO:0000313" key="6">
    <source>
        <dbReference type="EMBL" id="NLT80196.1"/>
    </source>
</evidence>
<dbReference type="Gene3D" id="3.40.50.300">
    <property type="entry name" value="P-loop containing nucleotide triphosphate hydrolases"/>
    <property type="match status" value="1"/>
</dbReference>
<evidence type="ECO:0000313" key="7">
    <source>
        <dbReference type="Proteomes" id="UP000767327"/>
    </source>
</evidence>
<dbReference type="SUPFAM" id="SSF52540">
    <property type="entry name" value="P-loop containing nucleoside triphosphate hydrolases"/>
    <property type="match status" value="1"/>
</dbReference>
<comment type="similarity">
    <text evidence="1">Belongs to the ABC transporter superfamily.</text>
</comment>
<protein>
    <submittedName>
        <fullName evidence="6">ABC transporter ATP-binding protein</fullName>
    </submittedName>
</protein>
<evidence type="ECO:0000256" key="4">
    <source>
        <dbReference type="ARBA" id="ARBA00022840"/>
    </source>
</evidence>
<dbReference type="GO" id="GO:0055085">
    <property type="term" value="P:transmembrane transport"/>
    <property type="evidence" value="ECO:0007669"/>
    <property type="project" value="UniProtKB-ARBA"/>
</dbReference>
<keyword evidence="2" id="KW-0813">Transport</keyword>
<feature type="domain" description="ABC transporter" evidence="5">
    <location>
        <begin position="54"/>
        <end position="310"/>
    </location>
</feature>
<accession>A0A971IDJ6</accession>
<dbReference type="InterPro" id="IPR017871">
    <property type="entry name" value="ABC_transporter-like_CS"/>
</dbReference>
<dbReference type="InterPro" id="IPR027417">
    <property type="entry name" value="P-loop_NTPase"/>
</dbReference>
<dbReference type="Pfam" id="PF00005">
    <property type="entry name" value="ABC_tran"/>
    <property type="match status" value="1"/>
</dbReference>
<name>A0A971IDJ6_9BIFI</name>
<dbReference type="AlphaFoldDB" id="A0A971IDJ6"/>
<dbReference type="SMART" id="SM00382">
    <property type="entry name" value="AAA"/>
    <property type="match status" value="1"/>
</dbReference>
<evidence type="ECO:0000256" key="2">
    <source>
        <dbReference type="ARBA" id="ARBA00022448"/>
    </source>
</evidence>
<evidence type="ECO:0000256" key="3">
    <source>
        <dbReference type="ARBA" id="ARBA00022741"/>
    </source>
</evidence>
<comment type="caution">
    <text evidence="6">The sequence shown here is derived from an EMBL/GenBank/DDBJ whole genome shotgun (WGS) entry which is preliminary data.</text>
</comment>
<dbReference type="InterPro" id="IPR003439">
    <property type="entry name" value="ABC_transporter-like_ATP-bd"/>
</dbReference>
<dbReference type="InterPro" id="IPR003593">
    <property type="entry name" value="AAA+_ATPase"/>
</dbReference>
<dbReference type="PANTHER" id="PTHR43776">
    <property type="entry name" value="TRANSPORT ATP-BINDING PROTEIN"/>
    <property type="match status" value="1"/>
</dbReference>
<gene>
    <name evidence="6" type="ORF">GXW98_07940</name>
</gene>
<dbReference type="PROSITE" id="PS50893">
    <property type="entry name" value="ABC_TRANSPORTER_2"/>
    <property type="match status" value="1"/>
</dbReference>
<keyword evidence="3" id="KW-0547">Nucleotide-binding</keyword>
<dbReference type="GO" id="GO:0005524">
    <property type="term" value="F:ATP binding"/>
    <property type="evidence" value="ECO:0007669"/>
    <property type="project" value="UniProtKB-KW"/>
</dbReference>
<keyword evidence="4 6" id="KW-0067">ATP-binding</keyword>
<dbReference type="PROSITE" id="PS00211">
    <property type="entry name" value="ABC_TRANSPORTER_1"/>
    <property type="match status" value="1"/>
</dbReference>
<dbReference type="EMBL" id="JAAXZR010000025">
    <property type="protein sequence ID" value="NLT80196.1"/>
    <property type="molecule type" value="Genomic_DNA"/>
</dbReference>
<dbReference type="Proteomes" id="UP000767327">
    <property type="component" value="Unassembled WGS sequence"/>
</dbReference>
<evidence type="ECO:0000256" key="1">
    <source>
        <dbReference type="ARBA" id="ARBA00005417"/>
    </source>
</evidence>
<sequence length="315" mass="34126">MVTSTPPYPLGIDREVAVSVEHPVPILEAEHIAKRYGAPSGRLLGRFSRSGTGVHGSGTHGPDANSGIALRDVSLSVREGECLAIIGASGSGKTTLTRILLGIRQADSGRIRYRGQAIGEHPEAYAALRRESAIVFQNPHSSLDPRWTVSRSIAEPLRIRGVEMSSDTHRAASRDDLTENIEESVRLVMRRVGLDDAALYDRYPMDLSGGQAQRVAIARALISRPKLLLADEAMSAVDMHARIQILRTLESLRTTEDSETMTMLLVSHDLGVVQHIADSILVLREGEVVEFGSAAAVLEEPQQEYTKALIAAATL</sequence>
<reference evidence="6" key="1">
    <citation type="journal article" date="2020" name="Biotechnol. Biofuels">
        <title>New insights from the biogas microbiome by comprehensive genome-resolved metagenomics of nearly 1600 species originating from multiple anaerobic digesters.</title>
        <authorList>
            <person name="Campanaro S."/>
            <person name="Treu L."/>
            <person name="Rodriguez-R L.M."/>
            <person name="Kovalovszki A."/>
            <person name="Ziels R.M."/>
            <person name="Maus I."/>
            <person name="Zhu X."/>
            <person name="Kougias P.G."/>
            <person name="Basile A."/>
            <person name="Luo G."/>
            <person name="Schluter A."/>
            <person name="Konstantinidis K.T."/>
            <person name="Angelidaki I."/>
        </authorList>
    </citation>
    <scope>NUCLEOTIDE SEQUENCE</scope>
    <source>
        <strain evidence="6">AS01afH2WH_6</strain>
    </source>
</reference>
<dbReference type="GO" id="GO:0016887">
    <property type="term" value="F:ATP hydrolysis activity"/>
    <property type="evidence" value="ECO:0007669"/>
    <property type="project" value="InterPro"/>
</dbReference>
<proteinExistence type="inferred from homology"/>
<dbReference type="InterPro" id="IPR050319">
    <property type="entry name" value="ABC_transp_ATP-bind"/>
</dbReference>
<reference evidence="6" key="2">
    <citation type="submission" date="2020-01" db="EMBL/GenBank/DDBJ databases">
        <authorList>
            <person name="Campanaro S."/>
        </authorList>
    </citation>
    <scope>NUCLEOTIDE SEQUENCE</scope>
    <source>
        <strain evidence="6">AS01afH2WH_6</strain>
    </source>
</reference>
<evidence type="ECO:0000259" key="5">
    <source>
        <dbReference type="PROSITE" id="PS50893"/>
    </source>
</evidence>